<dbReference type="AlphaFoldDB" id="A0A846X027"/>
<accession>A0A846X027</accession>
<dbReference type="Gene3D" id="2.10.300.10">
    <property type="entry name" value="Porin MspA ribbon domain"/>
    <property type="match status" value="1"/>
</dbReference>
<keyword evidence="4" id="KW-1185">Reference proteome</keyword>
<gene>
    <name evidence="3" type="ORF">HF999_06190</name>
</gene>
<dbReference type="RefSeq" id="WP_168545032.1">
    <property type="nucleotide sequence ID" value="NZ_JAAXOQ010000006.1"/>
</dbReference>
<reference evidence="3 4" key="1">
    <citation type="submission" date="2020-04" db="EMBL/GenBank/DDBJ databases">
        <title>MicrobeNet Type strains.</title>
        <authorList>
            <person name="Nicholson A.C."/>
        </authorList>
    </citation>
    <scope>NUCLEOTIDE SEQUENCE [LARGE SCALE GENOMIC DNA]</scope>
    <source>
        <strain evidence="3 4">DSM 44113</strain>
    </source>
</reference>
<keyword evidence="1 2" id="KW-0732">Signal</keyword>
<evidence type="ECO:0000313" key="3">
    <source>
        <dbReference type="EMBL" id="NKY17956.1"/>
    </source>
</evidence>
<evidence type="ECO:0000313" key="4">
    <source>
        <dbReference type="Proteomes" id="UP000582646"/>
    </source>
</evidence>
<evidence type="ECO:0000256" key="1">
    <source>
        <dbReference type="ARBA" id="ARBA00022729"/>
    </source>
</evidence>
<sequence length="249" mass="24646">MVLVSALLAAAVALFGTATAGADPAPKPSGDITRVKTTPDGFTITIKLLKNRLDAVPPLDSSPFSREAFLAGDNTVKIDGPPGGKLLGASFETGYQIGYPAKVGAEGGATVTLTTPDLSVNGGVNTGLNASVTPSVQGQGGISGGQPSGSVGGGVTGTVGGNVGANVGAQSKIIPSQTATFKIEHGGITEVPIAKIALTSPSAYLSLSGVHLSASGAAGQMTVRTFTRVIMRTELGSTQQVAYGPATKL</sequence>
<evidence type="ECO:0000256" key="2">
    <source>
        <dbReference type="SAM" id="SignalP"/>
    </source>
</evidence>
<comment type="caution">
    <text evidence="3">The sequence shown here is derived from an EMBL/GenBank/DDBJ whole genome shotgun (WGS) entry which is preliminary data.</text>
</comment>
<proteinExistence type="predicted"/>
<dbReference type="InterPro" id="IPR036435">
    <property type="entry name" value="Leukocidin/porin_MspA_sf"/>
</dbReference>
<feature type="signal peptide" evidence="2">
    <location>
        <begin position="1"/>
        <end position="20"/>
    </location>
</feature>
<feature type="chain" id="PRO_5038469659" evidence="2">
    <location>
        <begin position="21"/>
        <end position="249"/>
    </location>
</feature>
<dbReference type="Gene3D" id="2.60.40.1650">
    <property type="entry name" value="Porin MspA (Ig-like beta-sandwich domain)"/>
    <property type="match status" value="1"/>
</dbReference>
<name>A0A846X027_9ACTN</name>
<organism evidence="3 4">
    <name type="scientific">Tsukamurella spumae</name>
    <dbReference type="NCBI Taxonomy" id="44753"/>
    <lineage>
        <taxon>Bacteria</taxon>
        <taxon>Bacillati</taxon>
        <taxon>Actinomycetota</taxon>
        <taxon>Actinomycetes</taxon>
        <taxon>Mycobacteriales</taxon>
        <taxon>Tsukamurellaceae</taxon>
        <taxon>Tsukamurella</taxon>
    </lineage>
</organism>
<dbReference type="SUPFAM" id="SSF56959">
    <property type="entry name" value="Leukocidin-like"/>
    <property type="match status" value="2"/>
</dbReference>
<protein>
    <submittedName>
        <fullName evidence="3">MspA family porin</fullName>
    </submittedName>
</protein>
<dbReference type="Proteomes" id="UP000582646">
    <property type="component" value="Unassembled WGS sequence"/>
</dbReference>
<dbReference type="Pfam" id="PF09203">
    <property type="entry name" value="MspA"/>
    <property type="match status" value="1"/>
</dbReference>
<dbReference type="InterPro" id="IPR015286">
    <property type="entry name" value="Porin_fam_mycobact-type"/>
</dbReference>
<dbReference type="EMBL" id="JAAXOQ010000006">
    <property type="protein sequence ID" value="NKY17956.1"/>
    <property type="molecule type" value="Genomic_DNA"/>
</dbReference>